<evidence type="ECO:0000256" key="1">
    <source>
        <dbReference type="SAM" id="Phobius"/>
    </source>
</evidence>
<feature type="transmembrane region" description="Helical" evidence="1">
    <location>
        <begin position="22"/>
        <end position="44"/>
    </location>
</feature>
<feature type="transmembrane region" description="Helical" evidence="1">
    <location>
        <begin position="151"/>
        <end position="170"/>
    </location>
</feature>
<evidence type="ECO:0000313" key="2">
    <source>
        <dbReference type="EMBL" id="KAF2459574.1"/>
    </source>
</evidence>
<dbReference type="EMBL" id="MU001675">
    <property type="protein sequence ID" value="KAF2459574.1"/>
    <property type="molecule type" value="Genomic_DNA"/>
</dbReference>
<dbReference type="Proteomes" id="UP000799766">
    <property type="component" value="Unassembled WGS sequence"/>
</dbReference>
<feature type="transmembrane region" description="Helical" evidence="1">
    <location>
        <begin position="85"/>
        <end position="105"/>
    </location>
</feature>
<dbReference type="OrthoDB" id="3930290at2759"/>
<organism evidence="2 3">
    <name type="scientific">Lineolata rhizophorae</name>
    <dbReference type="NCBI Taxonomy" id="578093"/>
    <lineage>
        <taxon>Eukaryota</taxon>
        <taxon>Fungi</taxon>
        <taxon>Dikarya</taxon>
        <taxon>Ascomycota</taxon>
        <taxon>Pezizomycotina</taxon>
        <taxon>Dothideomycetes</taxon>
        <taxon>Dothideomycetes incertae sedis</taxon>
        <taxon>Lineolatales</taxon>
        <taxon>Lineolataceae</taxon>
        <taxon>Lineolata</taxon>
    </lineage>
</organism>
<reference evidence="2" key="1">
    <citation type="journal article" date="2020" name="Stud. Mycol.">
        <title>101 Dothideomycetes genomes: a test case for predicting lifestyles and emergence of pathogens.</title>
        <authorList>
            <person name="Haridas S."/>
            <person name="Albert R."/>
            <person name="Binder M."/>
            <person name="Bloem J."/>
            <person name="Labutti K."/>
            <person name="Salamov A."/>
            <person name="Andreopoulos B."/>
            <person name="Baker S."/>
            <person name="Barry K."/>
            <person name="Bills G."/>
            <person name="Bluhm B."/>
            <person name="Cannon C."/>
            <person name="Castanera R."/>
            <person name="Culley D."/>
            <person name="Daum C."/>
            <person name="Ezra D."/>
            <person name="Gonzalez J."/>
            <person name="Henrissat B."/>
            <person name="Kuo A."/>
            <person name="Liang C."/>
            <person name="Lipzen A."/>
            <person name="Lutzoni F."/>
            <person name="Magnuson J."/>
            <person name="Mondo S."/>
            <person name="Nolan M."/>
            <person name="Ohm R."/>
            <person name="Pangilinan J."/>
            <person name="Park H.-J."/>
            <person name="Ramirez L."/>
            <person name="Alfaro M."/>
            <person name="Sun H."/>
            <person name="Tritt A."/>
            <person name="Yoshinaga Y."/>
            <person name="Zwiers L.-H."/>
            <person name="Turgeon B."/>
            <person name="Goodwin S."/>
            <person name="Spatafora J."/>
            <person name="Crous P."/>
            <person name="Grigoriev I."/>
        </authorList>
    </citation>
    <scope>NUCLEOTIDE SEQUENCE</scope>
    <source>
        <strain evidence="2">ATCC 16933</strain>
    </source>
</reference>
<keyword evidence="1" id="KW-1133">Transmembrane helix</keyword>
<proteinExistence type="predicted"/>
<sequence>MARSVVYVRTTRDRFVWPDGQLNVWTLIMLVTGSLLLGVFAEFMQIQSQMGIGTPWLFPFGVTTGALTVALIIAELLLIMQRRLLPAFMMISAFILFVLFLTGLIETAIQLFGPDANVNSNCQNYVFGNQSTGPTMNTLAWLEQNNICQCWLAAFAFWIIGDVFLIWMMIMASQVSRGFYE</sequence>
<gene>
    <name evidence="2" type="ORF">BDY21DRAFT_192870</name>
</gene>
<accession>A0A6A6P6V2</accession>
<feature type="transmembrane region" description="Helical" evidence="1">
    <location>
        <begin position="56"/>
        <end position="78"/>
    </location>
</feature>
<evidence type="ECO:0008006" key="4">
    <source>
        <dbReference type="Google" id="ProtNLM"/>
    </source>
</evidence>
<protein>
    <recommendedName>
        <fullName evidence="4">Marvel domain-containing protein</fullName>
    </recommendedName>
</protein>
<dbReference type="AlphaFoldDB" id="A0A6A6P6V2"/>
<evidence type="ECO:0000313" key="3">
    <source>
        <dbReference type="Proteomes" id="UP000799766"/>
    </source>
</evidence>
<name>A0A6A6P6V2_9PEZI</name>
<keyword evidence="3" id="KW-1185">Reference proteome</keyword>
<keyword evidence="1" id="KW-0812">Transmembrane</keyword>
<keyword evidence="1" id="KW-0472">Membrane</keyword>